<dbReference type="OrthoDB" id="10603255at2759"/>
<reference evidence="1" key="1">
    <citation type="submission" date="2020-08" db="EMBL/GenBank/DDBJ databases">
        <title>Multicomponent nature underlies the extraordinary mechanical properties of spider dragline silk.</title>
        <authorList>
            <person name="Kono N."/>
            <person name="Nakamura H."/>
            <person name="Mori M."/>
            <person name="Yoshida Y."/>
            <person name="Ohtoshi R."/>
            <person name="Malay A.D."/>
            <person name="Moran D.A.P."/>
            <person name="Tomita M."/>
            <person name="Numata K."/>
            <person name="Arakawa K."/>
        </authorList>
    </citation>
    <scope>NUCLEOTIDE SEQUENCE</scope>
</reference>
<evidence type="ECO:0000313" key="1">
    <source>
        <dbReference type="EMBL" id="GFU03676.1"/>
    </source>
</evidence>
<sequence length="150" mass="17373">MFPLSEDTRHEQRDKLRIRAEKENLLAQNFVMMCKYSWLPFQLSGGERTNASNLLQHFFVSVIKSRILLFITPYFPTKKGKRKKGYISQHIGLRCVISSINANLGPLNGLRQLLRSHIPPQRGPTRFRKTSGKLFPLLKVSPWSLPRRGE</sequence>
<dbReference type="AlphaFoldDB" id="A0A8X6QA94"/>
<keyword evidence="2" id="KW-1185">Reference proteome</keyword>
<comment type="caution">
    <text evidence="1">The sequence shown here is derived from an EMBL/GenBank/DDBJ whole genome shotgun (WGS) entry which is preliminary data.</text>
</comment>
<name>A0A8X6QA94_NEPPI</name>
<evidence type="ECO:0000313" key="2">
    <source>
        <dbReference type="Proteomes" id="UP000887013"/>
    </source>
</evidence>
<accession>A0A8X6QA94</accession>
<dbReference type="Proteomes" id="UP000887013">
    <property type="component" value="Unassembled WGS sequence"/>
</dbReference>
<dbReference type="EMBL" id="BMAW01027736">
    <property type="protein sequence ID" value="GFU03676.1"/>
    <property type="molecule type" value="Genomic_DNA"/>
</dbReference>
<protein>
    <submittedName>
        <fullName evidence="1">Uncharacterized protein</fullName>
    </submittedName>
</protein>
<proteinExistence type="predicted"/>
<organism evidence="1 2">
    <name type="scientific">Nephila pilipes</name>
    <name type="common">Giant wood spider</name>
    <name type="synonym">Nephila maculata</name>
    <dbReference type="NCBI Taxonomy" id="299642"/>
    <lineage>
        <taxon>Eukaryota</taxon>
        <taxon>Metazoa</taxon>
        <taxon>Ecdysozoa</taxon>
        <taxon>Arthropoda</taxon>
        <taxon>Chelicerata</taxon>
        <taxon>Arachnida</taxon>
        <taxon>Araneae</taxon>
        <taxon>Araneomorphae</taxon>
        <taxon>Entelegynae</taxon>
        <taxon>Araneoidea</taxon>
        <taxon>Nephilidae</taxon>
        <taxon>Nephila</taxon>
    </lineage>
</organism>
<gene>
    <name evidence="1" type="ORF">NPIL_78541</name>
</gene>